<dbReference type="Proteomes" id="UP000787472">
    <property type="component" value="Unassembled WGS sequence"/>
</dbReference>
<keyword evidence="4" id="KW-1185">Reference proteome</keyword>
<name>A0A9E5T3B4_9GAMM</name>
<proteinExistence type="predicted"/>
<comment type="caution">
    <text evidence="3">The sequence shown here is derived from an EMBL/GenBank/DDBJ whole genome shotgun (WGS) entry which is preliminary data.</text>
</comment>
<feature type="compositionally biased region" description="Basic and acidic residues" evidence="1">
    <location>
        <begin position="27"/>
        <end position="38"/>
    </location>
</feature>
<gene>
    <name evidence="3" type="ORF">G8770_15760</name>
</gene>
<accession>A0A9E5T3B4</accession>
<dbReference type="EMBL" id="JAAONZ010000013">
    <property type="protein sequence ID" value="NHO67007.1"/>
    <property type="molecule type" value="Genomic_DNA"/>
</dbReference>
<dbReference type="RefSeq" id="WP_167188888.1">
    <property type="nucleotide sequence ID" value="NZ_JAAONZ010000013.1"/>
</dbReference>
<dbReference type="AlphaFoldDB" id="A0A9E5T3B4"/>
<dbReference type="InterPro" id="IPR049191">
    <property type="entry name" value="SutA_RBD"/>
</dbReference>
<feature type="compositionally biased region" description="Basic residues" evidence="1">
    <location>
        <begin position="72"/>
        <end position="85"/>
    </location>
</feature>
<organism evidence="3 4">
    <name type="scientific">Pseudomaricurvus hydrocarbonicus</name>
    <dbReference type="NCBI Taxonomy" id="1470433"/>
    <lineage>
        <taxon>Bacteria</taxon>
        <taxon>Pseudomonadati</taxon>
        <taxon>Pseudomonadota</taxon>
        <taxon>Gammaproteobacteria</taxon>
        <taxon>Cellvibrionales</taxon>
        <taxon>Cellvibrionaceae</taxon>
        <taxon>Pseudomaricurvus</taxon>
    </lineage>
</organism>
<reference evidence="3" key="1">
    <citation type="submission" date="2020-03" db="EMBL/GenBank/DDBJ databases">
        <authorList>
            <person name="Guo F."/>
        </authorList>
    </citation>
    <scope>NUCLEOTIDE SEQUENCE</scope>
    <source>
        <strain evidence="3">JCM 30134</strain>
    </source>
</reference>
<protein>
    <recommendedName>
        <fullName evidence="2">Transcriptional regulator SutA RNAP-binding domain-containing protein</fullName>
    </recommendedName>
</protein>
<evidence type="ECO:0000313" key="4">
    <source>
        <dbReference type="Proteomes" id="UP000787472"/>
    </source>
</evidence>
<feature type="domain" description="Transcriptional regulator SutA RNAP-binding" evidence="2">
    <location>
        <begin position="5"/>
        <end position="38"/>
    </location>
</feature>
<sequence length="105" mass="12093">MKPLKTKAQIRQEIDDQVRKFLSHGGSVDEFKAGESGREVNSPLPKSPHIERNSQTRTPVLSEIQAIEARRQKPKRVPTRHHNNQSRKTLLTDDFGEPLRWVSED</sequence>
<evidence type="ECO:0000256" key="1">
    <source>
        <dbReference type="SAM" id="MobiDB-lite"/>
    </source>
</evidence>
<evidence type="ECO:0000259" key="2">
    <source>
        <dbReference type="Pfam" id="PF20661"/>
    </source>
</evidence>
<evidence type="ECO:0000313" key="3">
    <source>
        <dbReference type="EMBL" id="NHO67007.1"/>
    </source>
</evidence>
<dbReference type="Pfam" id="PF20661">
    <property type="entry name" value="SutA-RBD"/>
    <property type="match status" value="1"/>
</dbReference>
<feature type="region of interest" description="Disordered" evidence="1">
    <location>
        <begin position="25"/>
        <end position="105"/>
    </location>
</feature>